<proteinExistence type="inferred from homology"/>
<dbReference type="InterPro" id="IPR032808">
    <property type="entry name" value="DoxX"/>
</dbReference>
<evidence type="ECO:0000313" key="9">
    <source>
        <dbReference type="Proteomes" id="UP000316167"/>
    </source>
</evidence>
<dbReference type="EMBL" id="VLLE01000005">
    <property type="protein sequence ID" value="TWI80315.1"/>
    <property type="molecule type" value="Genomic_DNA"/>
</dbReference>
<protein>
    <submittedName>
        <fullName evidence="8">Putative membrane protein YphA (DoxX/SURF4 family)</fullName>
    </submittedName>
</protein>
<dbReference type="AlphaFoldDB" id="A0A562SG45"/>
<evidence type="ECO:0000256" key="6">
    <source>
        <dbReference type="ARBA" id="ARBA00023136"/>
    </source>
</evidence>
<name>A0A562SG45_9BACT</name>
<dbReference type="Pfam" id="PF07681">
    <property type="entry name" value="DoxX"/>
    <property type="match status" value="1"/>
</dbReference>
<keyword evidence="6 7" id="KW-0472">Membrane</keyword>
<dbReference type="InterPro" id="IPR051907">
    <property type="entry name" value="DoxX-like_oxidoreductase"/>
</dbReference>
<dbReference type="Proteomes" id="UP000316167">
    <property type="component" value="Unassembled WGS sequence"/>
</dbReference>
<comment type="subcellular location">
    <subcellularLocation>
        <location evidence="1">Cell membrane</location>
        <topology evidence="1">Multi-pass membrane protein</topology>
    </subcellularLocation>
</comment>
<dbReference type="RefSeq" id="WP_144887154.1">
    <property type="nucleotide sequence ID" value="NZ_VLLE01000005.1"/>
</dbReference>
<evidence type="ECO:0000256" key="1">
    <source>
        <dbReference type="ARBA" id="ARBA00004651"/>
    </source>
</evidence>
<feature type="transmembrane region" description="Helical" evidence="7">
    <location>
        <begin position="82"/>
        <end position="104"/>
    </location>
</feature>
<dbReference type="OrthoDB" id="959527at2"/>
<evidence type="ECO:0000313" key="8">
    <source>
        <dbReference type="EMBL" id="TWI80315.1"/>
    </source>
</evidence>
<reference evidence="8 9" key="1">
    <citation type="journal article" date="2015" name="Stand. Genomic Sci.">
        <title>Genomic Encyclopedia of Bacterial and Archaeal Type Strains, Phase III: the genomes of soil and plant-associated and newly described type strains.</title>
        <authorList>
            <person name="Whitman W.B."/>
            <person name="Woyke T."/>
            <person name="Klenk H.P."/>
            <person name="Zhou Y."/>
            <person name="Lilburn T.G."/>
            <person name="Beck B.J."/>
            <person name="De Vos P."/>
            <person name="Vandamme P."/>
            <person name="Eisen J.A."/>
            <person name="Garrity G."/>
            <person name="Hugenholtz P."/>
            <person name="Kyrpides N.C."/>
        </authorList>
    </citation>
    <scope>NUCLEOTIDE SEQUENCE [LARGE SCALE GENOMIC DNA]</scope>
    <source>
        <strain evidence="8 9">CGMCC 1.7271</strain>
    </source>
</reference>
<evidence type="ECO:0000256" key="5">
    <source>
        <dbReference type="ARBA" id="ARBA00022989"/>
    </source>
</evidence>
<dbReference type="PANTHER" id="PTHR33452:SF1">
    <property type="entry name" value="INNER MEMBRANE PROTEIN YPHA-RELATED"/>
    <property type="match status" value="1"/>
</dbReference>
<gene>
    <name evidence="8" type="ORF">IQ13_2989</name>
</gene>
<keyword evidence="4 7" id="KW-0812">Transmembrane</keyword>
<accession>A0A562SG45</accession>
<comment type="caution">
    <text evidence="8">The sequence shown here is derived from an EMBL/GenBank/DDBJ whole genome shotgun (WGS) entry which is preliminary data.</text>
</comment>
<dbReference type="GO" id="GO:0005886">
    <property type="term" value="C:plasma membrane"/>
    <property type="evidence" value="ECO:0007669"/>
    <property type="project" value="UniProtKB-SubCell"/>
</dbReference>
<sequence>MKKFFSAEPFAPNVGLTLVRMIVGLFLIYHGWEVFDAAKMNEYLTWDSFKQAANGKMLVYAGKSAELIAGVLFVLGLFTRVAAVLTIGTLGYIAFGLGNGVVWYNDQHPFMFVLIAFLFLFTGPGTFSLDAKLFKEKRRY</sequence>
<feature type="transmembrane region" description="Helical" evidence="7">
    <location>
        <begin position="110"/>
        <end position="129"/>
    </location>
</feature>
<dbReference type="PANTHER" id="PTHR33452">
    <property type="entry name" value="OXIDOREDUCTASE CATD-RELATED"/>
    <property type="match status" value="1"/>
</dbReference>
<keyword evidence="9" id="KW-1185">Reference proteome</keyword>
<organism evidence="8 9">
    <name type="scientific">Lacibacter cauensis</name>
    <dbReference type="NCBI Taxonomy" id="510947"/>
    <lineage>
        <taxon>Bacteria</taxon>
        <taxon>Pseudomonadati</taxon>
        <taxon>Bacteroidota</taxon>
        <taxon>Chitinophagia</taxon>
        <taxon>Chitinophagales</taxon>
        <taxon>Chitinophagaceae</taxon>
        <taxon>Lacibacter</taxon>
    </lineage>
</organism>
<evidence type="ECO:0000256" key="4">
    <source>
        <dbReference type="ARBA" id="ARBA00022692"/>
    </source>
</evidence>
<keyword evidence="3" id="KW-1003">Cell membrane</keyword>
<evidence type="ECO:0000256" key="3">
    <source>
        <dbReference type="ARBA" id="ARBA00022475"/>
    </source>
</evidence>
<comment type="similarity">
    <text evidence="2">Belongs to the DoxX family.</text>
</comment>
<evidence type="ECO:0000256" key="2">
    <source>
        <dbReference type="ARBA" id="ARBA00006679"/>
    </source>
</evidence>
<feature type="transmembrane region" description="Helical" evidence="7">
    <location>
        <begin position="12"/>
        <end position="32"/>
    </location>
</feature>
<evidence type="ECO:0000256" key="7">
    <source>
        <dbReference type="SAM" id="Phobius"/>
    </source>
</evidence>
<keyword evidence="5 7" id="KW-1133">Transmembrane helix</keyword>